<name>A0A8S3BNQ8_9BILA</name>
<feature type="non-terminal residue" evidence="3">
    <location>
        <position position="81"/>
    </location>
</feature>
<evidence type="ECO:0000313" key="3">
    <source>
        <dbReference type="EMBL" id="CAF4821958.1"/>
    </source>
</evidence>
<protein>
    <submittedName>
        <fullName evidence="3">Uncharacterized protein</fullName>
    </submittedName>
</protein>
<gene>
    <name evidence="2" type="ORF">BYL167_LOCUS47863</name>
    <name evidence="3" type="ORF">SMN809_LOCUS48081</name>
</gene>
<accession>A0A8S3BNQ8</accession>
<feature type="region of interest" description="Disordered" evidence="1">
    <location>
        <begin position="1"/>
        <end position="26"/>
    </location>
</feature>
<proteinExistence type="predicted"/>
<feature type="non-terminal residue" evidence="3">
    <location>
        <position position="1"/>
    </location>
</feature>
<dbReference type="Proteomes" id="UP000681967">
    <property type="component" value="Unassembled WGS sequence"/>
</dbReference>
<sequence length="81" mass="8174">VAAVDPKEIGPGLLLPNDVPVDEPEPNANEEFVAMGADTPVVVVVGVGPNANVDVGVAELELGAPKENVDDCVDGAAFVEP</sequence>
<evidence type="ECO:0000313" key="2">
    <source>
        <dbReference type="EMBL" id="CAF4794371.1"/>
    </source>
</evidence>
<comment type="caution">
    <text evidence="3">The sequence shown here is derived from an EMBL/GenBank/DDBJ whole genome shotgun (WGS) entry which is preliminary data.</text>
</comment>
<dbReference type="EMBL" id="CAJOBH010138695">
    <property type="protein sequence ID" value="CAF4794371.1"/>
    <property type="molecule type" value="Genomic_DNA"/>
</dbReference>
<evidence type="ECO:0000313" key="4">
    <source>
        <dbReference type="Proteomes" id="UP000676336"/>
    </source>
</evidence>
<dbReference type="EMBL" id="CAJOBI010153688">
    <property type="protein sequence ID" value="CAF4821958.1"/>
    <property type="molecule type" value="Genomic_DNA"/>
</dbReference>
<dbReference type="AlphaFoldDB" id="A0A8S3BNQ8"/>
<dbReference type="Proteomes" id="UP000676336">
    <property type="component" value="Unassembled WGS sequence"/>
</dbReference>
<evidence type="ECO:0000256" key="1">
    <source>
        <dbReference type="SAM" id="MobiDB-lite"/>
    </source>
</evidence>
<organism evidence="3 4">
    <name type="scientific">Rotaria magnacalcarata</name>
    <dbReference type="NCBI Taxonomy" id="392030"/>
    <lineage>
        <taxon>Eukaryota</taxon>
        <taxon>Metazoa</taxon>
        <taxon>Spiralia</taxon>
        <taxon>Gnathifera</taxon>
        <taxon>Rotifera</taxon>
        <taxon>Eurotatoria</taxon>
        <taxon>Bdelloidea</taxon>
        <taxon>Philodinida</taxon>
        <taxon>Philodinidae</taxon>
        <taxon>Rotaria</taxon>
    </lineage>
</organism>
<reference evidence="3" key="1">
    <citation type="submission" date="2021-02" db="EMBL/GenBank/DDBJ databases">
        <authorList>
            <person name="Nowell W R."/>
        </authorList>
    </citation>
    <scope>NUCLEOTIDE SEQUENCE</scope>
</reference>